<protein>
    <submittedName>
        <fullName evidence="1">Uncharacterized protein</fullName>
    </submittedName>
</protein>
<organism evidence="1 2">
    <name type="scientific">Bathymodiolus thermophilus thioautotrophic gill symbiont</name>
    <dbReference type="NCBI Taxonomy" id="2360"/>
    <lineage>
        <taxon>Bacteria</taxon>
        <taxon>Pseudomonadati</taxon>
        <taxon>Pseudomonadota</taxon>
        <taxon>Gammaproteobacteria</taxon>
        <taxon>sulfur-oxidizing symbionts</taxon>
    </lineage>
</organism>
<name>A0ABM8M5T6_9GAMM</name>
<proteinExistence type="predicted"/>
<keyword evidence="2" id="KW-1185">Reference proteome</keyword>
<sequence>MLFLFWQINFLLLSGATNANGMYLEASELAKSIDPNWGYK</sequence>
<gene>
    <name evidence="1" type="ORF">AZO1586I_416</name>
</gene>
<dbReference type="Proteomes" id="UP000626656">
    <property type="component" value="Unassembled WGS sequence"/>
</dbReference>
<accession>A0ABM8M5T6</accession>
<dbReference type="EMBL" id="CAHJWF010000111">
    <property type="protein sequence ID" value="CAB5498955.1"/>
    <property type="molecule type" value="Genomic_DNA"/>
</dbReference>
<reference evidence="1 2" key="1">
    <citation type="submission" date="2020-05" db="EMBL/GenBank/DDBJ databases">
        <authorList>
            <person name="Petersen J."/>
            <person name="Sayavedra L."/>
        </authorList>
    </citation>
    <scope>NUCLEOTIDE SEQUENCE [LARGE SCALE GENOMIC DNA]</scope>
    <source>
        <strain evidence="1">B azoricus SOX ET2 1586I</strain>
    </source>
</reference>
<evidence type="ECO:0000313" key="1">
    <source>
        <dbReference type="EMBL" id="CAB5498955.1"/>
    </source>
</evidence>
<evidence type="ECO:0000313" key="2">
    <source>
        <dbReference type="Proteomes" id="UP000626656"/>
    </source>
</evidence>
<comment type="caution">
    <text evidence="1">The sequence shown here is derived from an EMBL/GenBank/DDBJ whole genome shotgun (WGS) entry which is preliminary data.</text>
</comment>